<name>A0A1H6X1J7_9DEIO</name>
<accession>A0A1H6X1J7</accession>
<feature type="compositionally biased region" description="Low complexity" evidence="1">
    <location>
        <begin position="195"/>
        <end position="211"/>
    </location>
</feature>
<evidence type="ECO:0000313" key="2">
    <source>
        <dbReference type="EMBL" id="SEJ23011.1"/>
    </source>
</evidence>
<dbReference type="InterPro" id="IPR034756">
    <property type="entry name" value="T2SSM_b"/>
</dbReference>
<sequence>MKGKLTPQHLFLLTLLGSLLLGYLVYLTMIQPRQQAINALGEEISLRQLTRAQYQAAASQIPALRSEVGRLEQEREQFLRALPTTANFAQVVDDLRRTIEAAGGELVNLSFTSGSDAKGAALPAGVKPIGMTLDVGGQYAELFQVLRSLELQRRFTTVDSVSLQAPAEDAGTPNLSGTLGLTVYVFDAAQATGSAAAGATPDAGTPAPAAPESGGTQ</sequence>
<dbReference type="Pfam" id="PF10741">
    <property type="entry name" value="T2SSM_b"/>
    <property type="match status" value="1"/>
</dbReference>
<evidence type="ECO:0000256" key="1">
    <source>
        <dbReference type="SAM" id="MobiDB-lite"/>
    </source>
</evidence>
<dbReference type="RefSeq" id="WP_092264046.1">
    <property type="nucleotide sequence ID" value="NZ_FNZA01000005.1"/>
</dbReference>
<keyword evidence="3" id="KW-1185">Reference proteome</keyword>
<proteinExistence type="predicted"/>
<dbReference type="Gene3D" id="3.30.70.60">
    <property type="match status" value="1"/>
</dbReference>
<dbReference type="AlphaFoldDB" id="A0A1H6X1J7"/>
<dbReference type="STRING" id="856736.SAMN04488058_10552"/>
<organism evidence="2 3">
    <name type="scientific">Deinococcus reticulitermitis</name>
    <dbReference type="NCBI Taxonomy" id="856736"/>
    <lineage>
        <taxon>Bacteria</taxon>
        <taxon>Thermotogati</taxon>
        <taxon>Deinococcota</taxon>
        <taxon>Deinococci</taxon>
        <taxon>Deinococcales</taxon>
        <taxon>Deinococcaceae</taxon>
        <taxon>Deinococcus</taxon>
    </lineage>
</organism>
<reference evidence="3" key="1">
    <citation type="submission" date="2016-10" db="EMBL/GenBank/DDBJ databases">
        <authorList>
            <person name="Varghese N."/>
            <person name="Submissions S."/>
        </authorList>
    </citation>
    <scope>NUCLEOTIDE SEQUENCE [LARGE SCALE GENOMIC DNA]</scope>
    <source>
        <strain evidence="3">CGMCC 1.10218</strain>
    </source>
</reference>
<dbReference type="InterPro" id="IPR014717">
    <property type="entry name" value="Transl_elong_EF1B/ribsomal_bS6"/>
</dbReference>
<gene>
    <name evidence="2" type="ORF">SAMN04488058_10552</name>
</gene>
<dbReference type="Proteomes" id="UP000199223">
    <property type="component" value="Unassembled WGS sequence"/>
</dbReference>
<dbReference type="EMBL" id="FNZA01000005">
    <property type="protein sequence ID" value="SEJ23011.1"/>
    <property type="molecule type" value="Genomic_DNA"/>
</dbReference>
<protein>
    <submittedName>
        <fullName evidence="2">Type IV pilus assembly protein PilO</fullName>
    </submittedName>
</protein>
<dbReference type="OrthoDB" id="74093at2"/>
<evidence type="ECO:0000313" key="3">
    <source>
        <dbReference type="Proteomes" id="UP000199223"/>
    </source>
</evidence>
<feature type="region of interest" description="Disordered" evidence="1">
    <location>
        <begin position="195"/>
        <end position="217"/>
    </location>
</feature>